<evidence type="ECO:0000313" key="2">
    <source>
        <dbReference type="EMBL" id="GFD21653.1"/>
    </source>
</evidence>
<feature type="compositionally biased region" description="Polar residues" evidence="1">
    <location>
        <begin position="48"/>
        <end position="61"/>
    </location>
</feature>
<evidence type="ECO:0000256" key="1">
    <source>
        <dbReference type="SAM" id="MobiDB-lite"/>
    </source>
</evidence>
<reference evidence="2" key="1">
    <citation type="journal article" date="2019" name="Sci. Rep.">
        <title>Draft genome of Tanacetum cinerariifolium, the natural source of mosquito coil.</title>
        <authorList>
            <person name="Yamashiro T."/>
            <person name="Shiraishi A."/>
            <person name="Satake H."/>
            <person name="Nakayama K."/>
        </authorList>
    </citation>
    <scope>NUCLEOTIDE SEQUENCE</scope>
</reference>
<gene>
    <name evidence="2" type="ORF">Tci_893622</name>
</gene>
<feature type="region of interest" description="Disordered" evidence="1">
    <location>
        <begin position="36"/>
        <end position="70"/>
    </location>
</feature>
<accession>A0A699UHU2</accession>
<organism evidence="2">
    <name type="scientific">Tanacetum cinerariifolium</name>
    <name type="common">Dalmatian daisy</name>
    <name type="synonym">Chrysanthemum cinerariifolium</name>
    <dbReference type="NCBI Taxonomy" id="118510"/>
    <lineage>
        <taxon>Eukaryota</taxon>
        <taxon>Viridiplantae</taxon>
        <taxon>Streptophyta</taxon>
        <taxon>Embryophyta</taxon>
        <taxon>Tracheophyta</taxon>
        <taxon>Spermatophyta</taxon>
        <taxon>Magnoliopsida</taxon>
        <taxon>eudicotyledons</taxon>
        <taxon>Gunneridae</taxon>
        <taxon>Pentapetalae</taxon>
        <taxon>asterids</taxon>
        <taxon>campanulids</taxon>
        <taxon>Asterales</taxon>
        <taxon>Asteraceae</taxon>
        <taxon>Asteroideae</taxon>
        <taxon>Anthemideae</taxon>
        <taxon>Anthemidinae</taxon>
        <taxon>Tanacetum</taxon>
    </lineage>
</organism>
<proteinExistence type="predicted"/>
<dbReference type="EMBL" id="BKCJ011331312">
    <property type="protein sequence ID" value="GFD21653.1"/>
    <property type="molecule type" value="Genomic_DNA"/>
</dbReference>
<protein>
    <recommendedName>
        <fullName evidence="3">Reverse transcriptase domain-containing protein</fullName>
    </recommendedName>
</protein>
<comment type="caution">
    <text evidence="2">The sequence shown here is derived from an EMBL/GenBank/DDBJ whole genome shotgun (WGS) entry which is preliminary data.</text>
</comment>
<name>A0A699UHU2_TANCI</name>
<feature type="non-terminal residue" evidence="2">
    <location>
        <position position="1"/>
    </location>
</feature>
<dbReference type="AlphaFoldDB" id="A0A699UHU2"/>
<evidence type="ECO:0008006" key="3">
    <source>
        <dbReference type="Google" id="ProtNLM"/>
    </source>
</evidence>
<sequence>ASPYLDYVSGPEYPPLPEFVPELVYIEFMPAEDDILLDEEQPLPDAASPTTESSCYINESNTNEDLEDDP</sequence>